<accession>X1PY49</accession>
<dbReference type="Gene3D" id="3.40.50.10630">
    <property type="entry name" value="Uracil-DNA glycosylase-like"/>
    <property type="match status" value="1"/>
</dbReference>
<feature type="non-terminal residue" evidence="1">
    <location>
        <position position="1"/>
    </location>
</feature>
<gene>
    <name evidence="1" type="ORF">S06H3_49531</name>
</gene>
<sequence length="73" mass="8626">EELEEVYPLGQFQVPRELDAIQVKSVTEALSRFLERYGGRYERVLLFNDERRWGNALVDACEKVKEKLKIIQL</sequence>
<evidence type="ECO:0000313" key="1">
    <source>
        <dbReference type="EMBL" id="GAI35879.1"/>
    </source>
</evidence>
<protein>
    <submittedName>
        <fullName evidence="1">Uncharacterized protein</fullName>
    </submittedName>
</protein>
<dbReference type="EMBL" id="BARV01031278">
    <property type="protein sequence ID" value="GAI35879.1"/>
    <property type="molecule type" value="Genomic_DNA"/>
</dbReference>
<proteinExistence type="predicted"/>
<reference evidence="1" key="1">
    <citation type="journal article" date="2014" name="Front. Microbiol.">
        <title>High frequency of phylogenetically diverse reductive dehalogenase-homologous genes in deep subseafloor sedimentary metagenomes.</title>
        <authorList>
            <person name="Kawai M."/>
            <person name="Futagami T."/>
            <person name="Toyoda A."/>
            <person name="Takaki Y."/>
            <person name="Nishi S."/>
            <person name="Hori S."/>
            <person name="Arai W."/>
            <person name="Tsubouchi T."/>
            <person name="Morono Y."/>
            <person name="Uchiyama I."/>
            <person name="Ito T."/>
            <person name="Fujiyama A."/>
            <person name="Inagaki F."/>
            <person name="Takami H."/>
        </authorList>
    </citation>
    <scope>NUCLEOTIDE SEQUENCE</scope>
    <source>
        <strain evidence="1">Expedition CK06-06</strain>
    </source>
</reference>
<organism evidence="1">
    <name type="scientific">marine sediment metagenome</name>
    <dbReference type="NCBI Taxonomy" id="412755"/>
    <lineage>
        <taxon>unclassified sequences</taxon>
        <taxon>metagenomes</taxon>
        <taxon>ecological metagenomes</taxon>
    </lineage>
</organism>
<comment type="caution">
    <text evidence="1">The sequence shown here is derived from an EMBL/GenBank/DDBJ whole genome shotgun (WGS) entry which is preliminary data.</text>
</comment>
<dbReference type="AlphaFoldDB" id="X1PY49"/>
<name>X1PY49_9ZZZZ</name>